<dbReference type="InterPro" id="IPR017853">
    <property type="entry name" value="GH"/>
</dbReference>
<evidence type="ECO:0000256" key="2">
    <source>
        <dbReference type="ARBA" id="ARBA00023295"/>
    </source>
</evidence>
<dbReference type="RefSeq" id="WP_191187140.1">
    <property type="nucleotide sequence ID" value="NZ_JACWMY010000001.1"/>
</dbReference>
<dbReference type="PANTHER" id="PTHR34142:SF1">
    <property type="entry name" value="GLYCOSIDE HYDROLASE FAMILY 5 DOMAIN-CONTAINING PROTEIN"/>
    <property type="match status" value="1"/>
</dbReference>
<keyword evidence="2 3" id="KW-0326">Glycosidase</keyword>
<dbReference type="Proteomes" id="UP000606600">
    <property type="component" value="Unassembled WGS sequence"/>
</dbReference>
<dbReference type="SUPFAM" id="SSF50370">
    <property type="entry name" value="Ricin B-like lectins"/>
    <property type="match status" value="1"/>
</dbReference>
<protein>
    <submittedName>
        <fullName evidence="5">RICIN domain-containing protein</fullName>
    </submittedName>
</protein>
<evidence type="ECO:0000313" key="5">
    <source>
        <dbReference type="EMBL" id="MBD1362457.1"/>
    </source>
</evidence>
<evidence type="ECO:0000313" key="6">
    <source>
        <dbReference type="Proteomes" id="UP000606600"/>
    </source>
</evidence>
<evidence type="ECO:0000256" key="1">
    <source>
        <dbReference type="ARBA" id="ARBA00022801"/>
    </source>
</evidence>
<dbReference type="InterPro" id="IPR035992">
    <property type="entry name" value="Ricin_B-like_lectins"/>
</dbReference>
<keyword evidence="1 3" id="KW-0378">Hydrolase</keyword>
<dbReference type="Pfam" id="PF14200">
    <property type="entry name" value="RicinB_lectin_2"/>
    <property type="match status" value="2"/>
</dbReference>
<dbReference type="InterPro" id="IPR018087">
    <property type="entry name" value="Glyco_hydro_5_CS"/>
</dbReference>
<sequence>MKRIFGLVLVAGVLITGCKKDNGHVADNPGKTDVVDLPAVPITTDPPPAGPLKGVNWAADGDNFSDGILVLSALSSSDNYTTVSATADAVLTGIKANTGANTLRLPVNYSTVSQAWWGSYIGVIDKAISKNMNVILACWESKSQADGKVDNMTEFWLMWKAVVARYGSNPHVYFEIFNEPHGYSLTDWTAICAQWLSNYPTVPQGHILISGTSYSQDIKGVGADSRFTGCLLSIHDYNFFSDGTNTTAAQWENRFKSNIGSYASRAVLTEFGVPMTGSKNYTGAIGGDPEIAYLQGLTNVARSYSMGSVYWPGIRTGDSYAMQQLSGSGTSLTVTNTNLSGLSRLMYAWGVGAGGTDVFYTGAFYRFLNQNSGQALDVNASSTADGAGIIQWPQNGGNNQQWVIASNGDGYYKITNRNSSKALDVDMSSTTAGAAIIQWPWNGGNNQQWQLTAASPGIYKVINRNSGFALDVNGASTTNGASIIQWNTNTGTNQQWQIVQQ</sequence>
<dbReference type="PANTHER" id="PTHR34142">
    <property type="entry name" value="ENDO-BETA-1,4-GLUCANASE A"/>
    <property type="match status" value="1"/>
</dbReference>
<dbReference type="Pfam" id="PF00150">
    <property type="entry name" value="Cellulase"/>
    <property type="match status" value="1"/>
</dbReference>
<evidence type="ECO:0000256" key="3">
    <source>
        <dbReference type="RuleBase" id="RU361153"/>
    </source>
</evidence>
<dbReference type="Gene3D" id="2.80.10.50">
    <property type="match status" value="3"/>
</dbReference>
<dbReference type="Gene3D" id="3.20.20.80">
    <property type="entry name" value="Glycosidases"/>
    <property type="match status" value="1"/>
</dbReference>
<accession>A0ABR7WJF2</accession>
<dbReference type="SMART" id="SM00458">
    <property type="entry name" value="RICIN"/>
    <property type="match status" value="1"/>
</dbReference>
<feature type="domain" description="Ricin B lectin" evidence="4">
    <location>
        <begin position="361"/>
        <end position="499"/>
    </location>
</feature>
<dbReference type="EMBL" id="JACWMY010000001">
    <property type="protein sequence ID" value="MBD1362457.1"/>
    <property type="molecule type" value="Genomic_DNA"/>
</dbReference>
<proteinExistence type="inferred from homology"/>
<organism evidence="5 6">
    <name type="scientific">Mucilaginibacter pankratovii</name>
    <dbReference type="NCBI Taxonomy" id="2772110"/>
    <lineage>
        <taxon>Bacteria</taxon>
        <taxon>Pseudomonadati</taxon>
        <taxon>Bacteroidota</taxon>
        <taxon>Sphingobacteriia</taxon>
        <taxon>Sphingobacteriales</taxon>
        <taxon>Sphingobacteriaceae</taxon>
        <taxon>Mucilaginibacter</taxon>
    </lineage>
</organism>
<dbReference type="InterPro" id="IPR001547">
    <property type="entry name" value="Glyco_hydro_5"/>
</dbReference>
<dbReference type="SUPFAM" id="SSF51445">
    <property type="entry name" value="(Trans)glycosidases"/>
    <property type="match status" value="1"/>
</dbReference>
<evidence type="ECO:0000259" key="4">
    <source>
        <dbReference type="SMART" id="SM00458"/>
    </source>
</evidence>
<name>A0ABR7WJF2_9SPHI</name>
<dbReference type="PROSITE" id="PS00659">
    <property type="entry name" value="GLYCOSYL_HYDROL_F5"/>
    <property type="match status" value="1"/>
</dbReference>
<comment type="caution">
    <text evidence="5">The sequence shown here is derived from an EMBL/GenBank/DDBJ whole genome shotgun (WGS) entry which is preliminary data.</text>
</comment>
<dbReference type="InterPro" id="IPR000772">
    <property type="entry name" value="Ricin_B_lectin"/>
</dbReference>
<keyword evidence="6" id="KW-1185">Reference proteome</keyword>
<comment type="similarity">
    <text evidence="3">Belongs to the glycosyl hydrolase 5 (cellulase A) family.</text>
</comment>
<dbReference type="PROSITE" id="PS50231">
    <property type="entry name" value="RICIN_B_LECTIN"/>
    <property type="match status" value="1"/>
</dbReference>
<dbReference type="PROSITE" id="PS51257">
    <property type="entry name" value="PROKAR_LIPOPROTEIN"/>
    <property type="match status" value="1"/>
</dbReference>
<gene>
    <name evidence="5" type="ORF">IDJ77_01425</name>
</gene>
<reference evidence="5 6" key="1">
    <citation type="submission" date="2020-09" db="EMBL/GenBank/DDBJ databases">
        <title>Novel species of Mucilaginibacter isolated from a glacier on the Tibetan Plateau.</title>
        <authorList>
            <person name="Liu Q."/>
            <person name="Xin Y.-H."/>
        </authorList>
    </citation>
    <scope>NUCLEOTIDE SEQUENCE [LARGE SCALE GENOMIC DNA]</scope>
    <source>
        <strain evidence="5 6">ZT4R22</strain>
    </source>
</reference>